<evidence type="ECO:0000259" key="2">
    <source>
        <dbReference type="PROSITE" id="PS51352"/>
    </source>
</evidence>
<dbReference type="Pfam" id="PF00578">
    <property type="entry name" value="AhpC-TSA"/>
    <property type="match status" value="1"/>
</dbReference>
<organism evidence="3">
    <name type="scientific">Mizugakiibacter sediminis</name>
    <dbReference type="NCBI Taxonomy" id="1475481"/>
    <lineage>
        <taxon>Bacteria</taxon>
        <taxon>Pseudomonadati</taxon>
        <taxon>Pseudomonadota</taxon>
        <taxon>Gammaproteobacteria</taxon>
        <taxon>Lysobacterales</taxon>
        <taxon>Rhodanobacteraceae</taxon>
        <taxon>Mizugakiibacter</taxon>
    </lineage>
</organism>
<gene>
    <name evidence="3" type="ORF">MBSD_n0237</name>
</gene>
<proteinExistence type="predicted"/>
<feature type="chain" id="PRO_5005514797" evidence="1">
    <location>
        <begin position="21"/>
        <end position="340"/>
    </location>
</feature>
<dbReference type="GO" id="GO:0016209">
    <property type="term" value="F:antioxidant activity"/>
    <property type="evidence" value="ECO:0007669"/>
    <property type="project" value="InterPro"/>
</dbReference>
<reference evidence="3" key="1">
    <citation type="submission" date="2015-08" db="EMBL/GenBank/DDBJ databases">
        <title>Complete DNA Sequence of Pseudomonas syringae pv. actinidiae, the Causal Agent of Kiwifruit Canker Disease.</title>
        <authorList>
            <person name="Rikkerink E.H.A."/>
            <person name="Fineran P.C."/>
        </authorList>
    </citation>
    <scope>NUCLEOTIDE SEQUENCE</scope>
    <source>
        <strain evidence="3">SkMP5</strain>
    </source>
</reference>
<feature type="domain" description="Thioredoxin" evidence="2">
    <location>
        <begin position="33"/>
        <end position="170"/>
    </location>
</feature>
<sequence length="340" mass="36935">MRVRTLLVWCFLLACAPAWAQSGQQRARAAGSDLVGTPAPRLVLKTIDGQTLDLGRLYGKQAVYLKFWATWCVPCREQMPHLERTFEQAGPNLAVIAINAGFDDTLADVQRYRRELGLKMPIVLDDGTLGQAFRLRVTPQHIVIGRDGRIQYVGHLADARLDAALAAAQAPAATVADAKGAPVDLPPIGIGDRVPALAASTLDGAPFRLRDGGRPTVLAFLSPWCETYLDGKRAGARPALAASCRAAREQVDALAQRHPDVRWLGVASGLWATPGELREYRKAYGVTIPLTLDAAGTWFRAFRVMHVPTLLLIDRQGRLARRLEGVGPQFEAELKALSAP</sequence>
<dbReference type="GO" id="GO:0016491">
    <property type="term" value="F:oxidoreductase activity"/>
    <property type="evidence" value="ECO:0007669"/>
    <property type="project" value="InterPro"/>
</dbReference>
<keyword evidence="1" id="KW-0732">Signal</keyword>
<evidence type="ECO:0000256" key="1">
    <source>
        <dbReference type="SAM" id="SignalP"/>
    </source>
</evidence>
<dbReference type="InterPro" id="IPR050553">
    <property type="entry name" value="Thioredoxin_ResA/DsbE_sf"/>
</dbReference>
<dbReference type="SUPFAM" id="SSF52833">
    <property type="entry name" value="Thioredoxin-like"/>
    <property type="match status" value="2"/>
</dbReference>
<dbReference type="PANTHER" id="PTHR42852">
    <property type="entry name" value="THIOL:DISULFIDE INTERCHANGE PROTEIN DSBE"/>
    <property type="match status" value="1"/>
</dbReference>
<dbReference type="PROSITE" id="PS51257">
    <property type="entry name" value="PROKAR_LIPOPROTEIN"/>
    <property type="match status" value="1"/>
</dbReference>
<evidence type="ECO:0000313" key="4">
    <source>
        <dbReference type="Proteomes" id="UP000253740"/>
    </source>
</evidence>
<dbReference type="PANTHER" id="PTHR42852:SF13">
    <property type="entry name" value="PROTEIN DIPZ"/>
    <property type="match status" value="1"/>
</dbReference>
<accession>A0A0K8QJF0</accession>
<feature type="domain" description="Thioredoxin" evidence="2">
    <location>
        <begin position="188"/>
        <end position="340"/>
    </location>
</feature>
<feature type="signal peptide" evidence="1">
    <location>
        <begin position="1"/>
        <end position="20"/>
    </location>
</feature>
<evidence type="ECO:0000313" key="3">
    <source>
        <dbReference type="EMBL" id="GAP64954.1"/>
    </source>
</evidence>
<keyword evidence="4" id="KW-1185">Reference proteome</keyword>
<dbReference type="InterPro" id="IPR000866">
    <property type="entry name" value="AhpC/TSA"/>
</dbReference>
<dbReference type="CDD" id="cd02966">
    <property type="entry name" value="TlpA_like_family"/>
    <property type="match status" value="2"/>
</dbReference>
<dbReference type="InterPro" id="IPR013766">
    <property type="entry name" value="Thioredoxin_domain"/>
</dbReference>
<dbReference type="STRING" id="1475481.GCA_000953855_00241"/>
<dbReference type="Proteomes" id="UP000253740">
    <property type="component" value="Unassembled WGS sequence"/>
</dbReference>
<dbReference type="Gene3D" id="3.40.30.10">
    <property type="entry name" value="Glutaredoxin"/>
    <property type="match status" value="2"/>
</dbReference>
<dbReference type="EMBL" id="DF970140">
    <property type="protein sequence ID" value="GAP64954.1"/>
    <property type="molecule type" value="Genomic_DNA"/>
</dbReference>
<name>A0A0K8QJF0_9GAMM</name>
<dbReference type="PROSITE" id="PS51352">
    <property type="entry name" value="THIOREDOXIN_2"/>
    <property type="match status" value="2"/>
</dbReference>
<dbReference type="AlphaFoldDB" id="A0A0K8QJF0"/>
<dbReference type="InterPro" id="IPR036249">
    <property type="entry name" value="Thioredoxin-like_sf"/>
</dbReference>
<protein>
    <submittedName>
        <fullName evidence="3">PHP-like metal-dependent phosphoesterase</fullName>
    </submittedName>
</protein>